<organism evidence="4 5">
    <name type="scientific">Blautia wexlerae</name>
    <dbReference type="NCBI Taxonomy" id="418240"/>
    <lineage>
        <taxon>Bacteria</taxon>
        <taxon>Bacillati</taxon>
        <taxon>Bacillota</taxon>
        <taxon>Clostridia</taxon>
        <taxon>Lachnospirales</taxon>
        <taxon>Lachnospiraceae</taxon>
        <taxon>Blautia</taxon>
    </lineage>
</organism>
<dbReference type="Pfam" id="PF03610">
    <property type="entry name" value="EIIA-man"/>
    <property type="match status" value="1"/>
</dbReference>
<evidence type="ECO:0000259" key="2">
    <source>
        <dbReference type="PROSITE" id="PS51096"/>
    </source>
</evidence>
<dbReference type="InterPro" id="IPR036662">
    <property type="entry name" value="PTS_EIIA_man-typ_sf"/>
</dbReference>
<accession>A0A564WQ40</accession>
<dbReference type="Gene3D" id="3.40.50.510">
    <property type="entry name" value="Phosphotransferase system, mannose-type IIA component"/>
    <property type="match status" value="1"/>
</dbReference>
<dbReference type="GO" id="GO:0009401">
    <property type="term" value="P:phosphoenolpyruvate-dependent sugar phosphotransferase system"/>
    <property type="evidence" value="ECO:0007669"/>
    <property type="project" value="InterPro"/>
</dbReference>
<evidence type="ECO:0000313" key="4">
    <source>
        <dbReference type="EMBL" id="VUX64305.1"/>
    </source>
</evidence>
<dbReference type="InterPro" id="IPR004701">
    <property type="entry name" value="PTS_EIIA_man-typ"/>
</dbReference>
<evidence type="ECO:0000313" key="6">
    <source>
        <dbReference type="Proteomes" id="UP000477285"/>
    </source>
</evidence>
<dbReference type="RefSeq" id="WP_020993169.1">
    <property type="nucleotide sequence ID" value="NZ_AP031426.1"/>
</dbReference>
<reference evidence="4 5" key="2">
    <citation type="submission" date="2019-07" db="EMBL/GenBank/DDBJ databases">
        <authorList>
            <person name="Chang H.-W."/>
            <person name="Raman A."/>
            <person name="Venkatesh S."/>
            <person name="Gehrig J."/>
        </authorList>
    </citation>
    <scope>NUCLEOTIDE SEQUENCE [LARGE SCALE GENOMIC DNA]</scope>
    <source>
        <strain evidence="4">Blautia_wexlerae_LFYP_14</strain>
    </source>
</reference>
<feature type="domain" description="PTS EIIA type-4" evidence="2">
    <location>
        <begin position="4"/>
        <end position="128"/>
    </location>
</feature>
<evidence type="ECO:0000256" key="1">
    <source>
        <dbReference type="ARBA" id="ARBA00022679"/>
    </source>
</evidence>
<dbReference type="PROSITE" id="PS51096">
    <property type="entry name" value="PTS_EIIA_TYPE_4"/>
    <property type="match status" value="1"/>
</dbReference>
<gene>
    <name evidence="4" type="ORF">BWLFYP14_01336</name>
    <name evidence="3" type="ORF">GT728_01510</name>
</gene>
<dbReference type="EMBL" id="CABHOF010000032">
    <property type="protein sequence ID" value="VUX64305.1"/>
    <property type="molecule type" value="Genomic_DNA"/>
</dbReference>
<dbReference type="PANTHER" id="PTHR33799">
    <property type="entry name" value="PTS PERMEASE-RELATED-RELATED"/>
    <property type="match status" value="1"/>
</dbReference>
<evidence type="ECO:0000313" key="3">
    <source>
        <dbReference type="EMBL" id="MZL31909.1"/>
    </source>
</evidence>
<dbReference type="InterPro" id="IPR051471">
    <property type="entry name" value="Bacterial_PTS_sugar_comp"/>
</dbReference>
<dbReference type="Proteomes" id="UP000366766">
    <property type="component" value="Unassembled WGS sequence"/>
</dbReference>
<dbReference type="PANTHER" id="PTHR33799:SF1">
    <property type="entry name" value="PTS SYSTEM MANNOSE-SPECIFIC EIIAB COMPONENT-RELATED"/>
    <property type="match status" value="1"/>
</dbReference>
<name>A0A564WQ40_9FIRM</name>
<protein>
    <submittedName>
        <fullName evidence="4">PTS system fructose IIA component</fullName>
    </submittedName>
</protein>
<dbReference type="GO" id="GO:0016020">
    <property type="term" value="C:membrane"/>
    <property type="evidence" value="ECO:0007669"/>
    <property type="project" value="InterPro"/>
</dbReference>
<dbReference type="GO" id="GO:0016740">
    <property type="term" value="F:transferase activity"/>
    <property type="evidence" value="ECO:0007669"/>
    <property type="project" value="UniProtKB-KW"/>
</dbReference>
<evidence type="ECO:0000313" key="5">
    <source>
        <dbReference type="Proteomes" id="UP000366766"/>
    </source>
</evidence>
<sequence>MKDAFDVLMITHAGLCKGYADVLKLILDIDEDDFGTLSFENGESLDDFSEAIRATIEERYKDRNLVVLLDLPGGSPANTALPFMSSSRKLIAGVNLPLVLEIMAMKKSGTTWEELDLDDTCKSAAQSIVLYNNFLNGGNV</sequence>
<dbReference type="Proteomes" id="UP000477285">
    <property type="component" value="Unassembled WGS sequence"/>
</dbReference>
<keyword evidence="5" id="KW-1185">Reference proteome</keyword>
<dbReference type="EMBL" id="WWVQ01000002">
    <property type="protein sequence ID" value="MZL31909.1"/>
    <property type="molecule type" value="Genomic_DNA"/>
</dbReference>
<dbReference type="AlphaFoldDB" id="A0A564WQ40"/>
<reference evidence="3 6" key="1">
    <citation type="journal article" date="2019" name="Nat. Med.">
        <title>A library of human gut bacterial isolates paired with longitudinal multiomics data enables mechanistic microbiome research.</title>
        <authorList>
            <person name="Poyet M."/>
            <person name="Groussin M."/>
            <person name="Gibbons S.M."/>
            <person name="Avila-Pacheco J."/>
            <person name="Jiang X."/>
            <person name="Kearney S.M."/>
            <person name="Perrotta A.R."/>
            <person name="Berdy B."/>
            <person name="Zhao S."/>
            <person name="Lieberman T.D."/>
            <person name="Swanson P.K."/>
            <person name="Smith M."/>
            <person name="Roesemann S."/>
            <person name="Alexander J.E."/>
            <person name="Rich S.A."/>
            <person name="Livny J."/>
            <person name="Vlamakis H."/>
            <person name="Clish C."/>
            <person name="Bullock K."/>
            <person name="Deik A."/>
            <person name="Scott J."/>
            <person name="Pierce K.A."/>
            <person name="Xavier R.J."/>
            <person name="Alm E.J."/>
        </authorList>
    </citation>
    <scope>NUCLEOTIDE SEQUENCE [LARGE SCALE GENOMIC DNA]</scope>
    <source>
        <strain evidence="3 6">BIOML-A1</strain>
    </source>
</reference>
<keyword evidence="1" id="KW-0808">Transferase</keyword>
<dbReference type="SUPFAM" id="SSF53062">
    <property type="entry name" value="PTS system fructose IIA component-like"/>
    <property type="match status" value="1"/>
</dbReference>
<proteinExistence type="predicted"/>